<dbReference type="AlphaFoldDB" id="A0A2I8F4E4"/>
<evidence type="ECO:0000259" key="6">
    <source>
        <dbReference type="Pfam" id="PF14759"/>
    </source>
</evidence>
<feature type="domain" description="FAD/NAD(P)-binding" evidence="5">
    <location>
        <begin position="5"/>
        <end position="305"/>
    </location>
</feature>
<dbReference type="InterPro" id="IPR023753">
    <property type="entry name" value="FAD/NAD-binding_dom"/>
</dbReference>
<keyword evidence="2" id="KW-0285">Flavoprotein</keyword>
<protein>
    <submittedName>
        <fullName evidence="7">NAD(P)/FAD-dependent oxidoreductase</fullName>
    </submittedName>
</protein>
<dbReference type="PANTHER" id="PTHR43557">
    <property type="entry name" value="APOPTOSIS-INDUCING FACTOR 1"/>
    <property type="match status" value="1"/>
</dbReference>
<proteinExistence type="predicted"/>
<dbReference type="GO" id="GO:0005737">
    <property type="term" value="C:cytoplasm"/>
    <property type="evidence" value="ECO:0007669"/>
    <property type="project" value="TreeGrafter"/>
</dbReference>
<dbReference type="InterPro" id="IPR016156">
    <property type="entry name" value="FAD/NAD-linked_Rdtase_dimer_sf"/>
</dbReference>
<dbReference type="Pfam" id="PF07992">
    <property type="entry name" value="Pyr_redox_2"/>
    <property type="match status" value="1"/>
</dbReference>
<dbReference type="OrthoDB" id="9769238at2"/>
<accession>A0A2I8F4E4</accession>
<keyword evidence="4" id="KW-0560">Oxidoreductase</keyword>
<dbReference type="Pfam" id="PF14759">
    <property type="entry name" value="Reductase_C"/>
    <property type="match status" value="1"/>
</dbReference>
<dbReference type="PRINTS" id="PR00411">
    <property type="entry name" value="PNDRDTASEI"/>
</dbReference>
<dbReference type="RefSeq" id="WP_042314899.1">
    <property type="nucleotide sequence ID" value="NZ_CP026114.1"/>
</dbReference>
<sequence length="421" mass="45741">MSGHYNVLIVGTGHGGSQVAIALRNRGFNGSIAMIGEEVGYPYERPPLSKDYLAGEKSRERILIKPAQFWADRDVNLLTGNAVVSIDPELHTVTTSVGEILHYQTLIWAAGGHAHRLNCPGHDTAGIHSIRTREDVDRILQELDRTERIAVVGGGYIGLEAAATLRKLGKNVIVFEALDRVLARVTSETVSRFFEHEHRAQGVDLRLGTSVQEIQNVGGRVSGVRTNKGETIAAEMVIVGIGIRPSVDPLRNAGASVTNGVVVDEYGRSSLQDIFALGDCALHPNSFATDLTVRLESVQNANDMASTIAGFITGERQPYKSVPWFWSNQYDLRMQTVGLSTGHDHAIVRGSPEKRSFSVVYLKNRQVIALDCVNAVKDYAQGRALVQDRMVIDTVLLADSSITLKELAQKASPDAASLPSL</sequence>
<evidence type="ECO:0000313" key="8">
    <source>
        <dbReference type="Proteomes" id="UP000243502"/>
    </source>
</evidence>
<comment type="cofactor">
    <cofactor evidence="1">
        <name>FAD</name>
        <dbReference type="ChEBI" id="CHEBI:57692"/>
    </cofactor>
</comment>
<keyword evidence="3" id="KW-0274">FAD</keyword>
<organism evidence="7 8">
    <name type="scientific">Paraburkholderia terrae</name>
    <dbReference type="NCBI Taxonomy" id="311230"/>
    <lineage>
        <taxon>Bacteria</taxon>
        <taxon>Pseudomonadati</taxon>
        <taxon>Pseudomonadota</taxon>
        <taxon>Betaproteobacteria</taxon>
        <taxon>Burkholderiales</taxon>
        <taxon>Burkholderiaceae</taxon>
        <taxon>Paraburkholderia</taxon>
    </lineage>
</organism>
<dbReference type="Proteomes" id="UP000243502">
    <property type="component" value="Chromosome 4"/>
</dbReference>
<dbReference type="PANTHER" id="PTHR43557:SF2">
    <property type="entry name" value="RIESKE DOMAIN-CONTAINING PROTEIN-RELATED"/>
    <property type="match status" value="1"/>
</dbReference>
<dbReference type="EMBL" id="CP026114">
    <property type="protein sequence ID" value="AUT66715.1"/>
    <property type="molecule type" value="Genomic_DNA"/>
</dbReference>
<gene>
    <name evidence="7" type="ORF">C2L65_44850</name>
</gene>
<dbReference type="InterPro" id="IPR050446">
    <property type="entry name" value="FAD-oxidoreductase/Apoptosis"/>
</dbReference>
<evidence type="ECO:0000256" key="4">
    <source>
        <dbReference type="ARBA" id="ARBA00023002"/>
    </source>
</evidence>
<dbReference type="Gene3D" id="3.50.50.60">
    <property type="entry name" value="FAD/NAD(P)-binding domain"/>
    <property type="match status" value="2"/>
</dbReference>
<evidence type="ECO:0000256" key="3">
    <source>
        <dbReference type="ARBA" id="ARBA00022827"/>
    </source>
</evidence>
<name>A0A2I8F4E4_9BURK</name>
<dbReference type="SUPFAM" id="SSF55424">
    <property type="entry name" value="FAD/NAD-linked reductases, dimerisation (C-terminal) domain"/>
    <property type="match status" value="1"/>
</dbReference>
<evidence type="ECO:0000256" key="1">
    <source>
        <dbReference type="ARBA" id="ARBA00001974"/>
    </source>
</evidence>
<evidence type="ECO:0000256" key="2">
    <source>
        <dbReference type="ARBA" id="ARBA00022630"/>
    </source>
</evidence>
<dbReference type="PRINTS" id="PR00368">
    <property type="entry name" value="FADPNR"/>
</dbReference>
<feature type="domain" description="Reductase C-terminal" evidence="6">
    <location>
        <begin position="324"/>
        <end position="408"/>
    </location>
</feature>
<evidence type="ECO:0000313" key="7">
    <source>
        <dbReference type="EMBL" id="AUT66715.1"/>
    </source>
</evidence>
<dbReference type="Gene3D" id="3.30.390.30">
    <property type="match status" value="1"/>
</dbReference>
<dbReference type="KEGG" id="pter:C2L65_44850"/>
<dbReference type="InterPro" id="IPR036188">
    <property type="entry name" value="FAD/NAD-bd_sf"/>
</dbReference>
<reference evidence="7 8" key="1">
    <citation type="submission" date="2018-01" db="EMBL/GenBank/DDBJ databases">
        <title>Species boundaries and ecological features among Paraburkholderia terrae DSMZ17804T, P. hospita DSMZ17164T and P. caribensis DSMZ13236T.</title>
        <authorList>
            <person name="Pratama A.A."/>
        </authorList>
    </citation>
    <scope>NUCLEOTIDE SEQUENCE [LARGE SCALE GENOMIC DNA]</scope>
    <source>
        <strain evidence="7 8">DSM 17804</strain>
    </source>
</reference>
<dbReference type="GO" id="GO:0016651">
    <property type="term" value="F:oxidoreductase activity, acting on NAD(P)H"/>
    <property type="evidence" value="ECO:0007669"/>
    <property type="project" value="TreeGrafter"/>
</dbReference>
<evidence type="ECO:0000259" key="5">
    <source>
        <dbReference type="Pfam" id="PF07992"/>
    </source>
</evidence>
<dbReference type="SUPFAM" id="SSF51905">
    <property type="entry name" value="FAD/NAD(P)-binding domain"/>
    <property type="match status" value="2"/>
</dbReference>
<dbReference type="InterPro" id="IPR028202">
    <property type="entry name" value="Reductase_C"/>
</dbReference>